<keyword evidence="8" id="KW-1185">Reference proteome</keyword>
<evidence type="ECO:0000256" key="5">
    <source>
        <dbReference type="SAM" id="SignalP"/>
    </source>
</evidence>
<dbReference type="CDD" id="cd01960">
    <property type="entry name" value="nsLTP1"/>
    <property type="match status" value="1"/>
</dbReference>
<reference evidence="7" key="1">
    <citation type="submission" date="2022-07" db="EMBL/GenBank/DDBJ databases">
        <authorList>
            <person name="Macas J."/>
            <person name="Novak P."/>
            <person name="Neumann P."/>
        </authorList>
    </citation>
    <scope>NUCLEOTIDE SEQUENCE</scope>
</reference>
<accession>A0AAV0C5T6</accession>
<evidence type="ECO:0000256" key="4">
    <source>
        <dbReference type="RuleBase" id="RU000628"/>
    </source>
</evidence>
<keyword evidence="5" id="KW-0732">Signal</keyword>
<dbReference type="PROSITE" id="PS00597">
    <property type="entry name" value="PLANT_LTP"/>
    <property type="match status" value="1"/>
</dbReference>
<dbReference type="InterPro" id="IPR036312">
    <property type="entry name" value="Bifun_inhib/LTP/seed_sf"/>
</dbReference>
<dbReference type="SUPFAM" id="SSF47699">
    <property type="entry name" value="Bifunctional inhibitor/lipid-transfer protein/seed storage 2S albumin"/>
    <property type="match status" value="1"/>
</dbReference>
<protein>
    <recommendedName>
        <fullName evidence="4">Non-specific lipid-transfer protein</fullName>
    </recommendedName>
</protein>
<dbReference type="Gene3D" id="1.10.110.10">
    <property type="entry name" value="Plant lipid-transfer and hydrophobic proteins"/>
    <property type="match status" value="1"/>
</dbReference>
<sequence>MAVSRSEMVKYFCAAVLCMVVVAAPHAEAAITCGQVSQKLAPCLAYLKSGTGLPTAGCCGGVKSLAGSATTPADRKTACGCLKSLSNSITGLNLGAAAGLPGKCGVNVPYKISPSTDCSTVS</sequence>
<feature type="signal peptide" evidence="5">
    <location>
        <begin position="1"/>
        <end position="29"/>
    </location>
</feature>
<comment type="function">
    <text evidence="4">Plant non-specific lipid-transfer proteins transfer phospholipids as well as galactolipids across membranes. May play a role in wax or cutin deposition in the cell walls of expanding epidermal cells and certain secretory tissues.</text>
</comment>
<dbReference type="SMART" id="SM00499">
    <property type="entry name" value="AAI"/>
    <property type="match status" value="1"/>
</dbReference>
<dbReference type="AlphaFoldDB" id="A0AAV0C5T6"/>
<dbReference type="EMBL" id="CAMAPF010000015">
    <property type="protein sequence ID" value="CAH9069213.1"/>
    <property type="molecule type" value="Genomic_DNA"/>
</dbReference>
<keyword evidence="2 4" id="KW-0813">Transport</keyword>
<dbReference type="PRINTS" id="PR00382">
    <property type="entry name" value="LIPIDTRNSFER"/>
</dbReference>
<evidence type="ECO:0000256" key="1">
    <source>
        <dbReference type="ARBA" id="ARBA00009748"/>
    </source>
</evidence>
<dbReference type="GO" id="GO:0008289">
    <property type="term" value="F:lipid binding"/>
    <property type="evidence" value="ECO:0007669"/>
    <property type="project" value="UniProtKB-KW"/>
</dbReference>
<dbReference type="InterPro" id="IPR016140">
    <property type="entry name" value="Bifunc_inhib/LTP/seed_store"/>
</dbReference>
<dbReference type="Pfam" id="PF00234">
    <property type="entry name" value="Tryp_alpha_amyl"/>
    <property type="match status" value="1"/>
</dbReference>
<evidence type="ECO:0000313" key="7">
    <source>
        <dbReference type="EMBL" id="CAH9069213.1"/>
    </source>
</evidence>
<name>A0AAV0C5T6_9ASTE</name>
<feature type="chain" id="PRO_5043841094" description="Non-specific lipid-transfer protein" evidence="5">
    <location>
        <begin position="30"/>
        <end position="122"/>
    </location>
</feature>
<organism evidence="7 8">
    <name type="scientific">Cuscuta epithymum</name>
    <dbReference type="NCBI Taxonomy" id="186058"/>
    <lineage>
        <taxon>Eukaryota</taxon>
        <taxon>Viridiplantae</taxon>
        <taxon>Streptophyta</taxon>
        <taxon>Embryophyta</taxon>
        <taxon>Tracheophyta</taxon>
        <taxon>Spermatophyta</taxon>
        <taxon>Magnoliopsida</taxon>
        <taxon>eudicotyledons</taxon>
        <taxon>Gunneridae</taxon>
        <taxon>Pentapetalae</taxon>
        <taxon>asterids</taxon>
        <taxon>lamiids</taxon>
        <taxon>Solanales</taxon>
        <taxon>Convolvulaceae</taxon>
        <taxon>Cuscuteae</taxon>
        <taxon>Cuscuta</taxon>
        <taxon>Cuscuta subgen. Cuscuta</taxon>
    </lineage>
</organism>
<dbReference type="Proteomes" id="UP001152523">
    <property type="component" value="Unassembled WGS sequence"/>
</dbReference>
<proteinExistence type="inferred from homology"/>
<dbReference type="InterPro" id="IPR000528">
    <property type="entry name" value="Plant_nsLTP"/>
</dbReference>
<evidence type="ECO:0000313" key="8">
    <source>
        <dbReference type="Proteomes" id="UP001152523"/>
    </source>
</evidence>
<comment type="caution">
    <text evidence="7">The sequence shown here is derived from an EMBL/GenBank/DDBJ whole genome shotgun (WGS) entry which is preliminary data.</text>
</comment>
<evidence type="ECO:0000256" key="3">
    <source>
        <dbReference type="ARBA" id="ARBA00023121"/>
    </source>
</evidence>
<evidence type="ECO:0000259" key="6">
    <source>
        <dbReference type="SMART" id="SM00499"/>
    </source>
</evidence>
<feature type="domain" description="Bifunctional inhibitor/plant lipid transfer protein/seed storage helical" evidence="6">
    <location>
        <begin position="33"/>
        <end position="118"/>
    </location>
</feature>
<comment type="similarity">
    <text evidence="1 4">Belongs to the plant LTP family.</text>
</comment>
<keyword evidence="3 4" id="KW-0446">Lipid-binding</keyword>
<dbReference type="PANTHER" id="PTHR33076">
    <property type="entry name" value="NON-SPECIFIC LIPID-TRANSFER PROTEIN 2-RELATED"/>
    <property type="match status" value="1"/>
</dbReference>
<evidence type="ECO:0000256" key="2">
    <source>
        <dbReference type="ARBA" id="ARBA00022448"/>
    </source>
</evidence>
<dbReference type="GO" id="GO:0006869">
    <property type="term" value="P:lipid transport"/>
    <property type="evidence" value="ECO:0007669"/>
    <property type="project" value="InterPro"/>
</dbReference>
<gene>
    <name evidence="7" type="ORF">CEPIT_LOCUS3033</name>
</gene>